<proteinExistence type="predicted"/>
<organism evidence="1">
    <name type="scientific">Arundo donax</name>
    <name type="common">Giant reed</name>
    <name type="synonym">Donax arundinaceus</name>
    <dbReference type="NCBI Taxonomy" id="35708"/>
    <lineage>
        <taxon>Eukaryota</taxon>
        <taxon>Viridiplantae</taxon>
        <taxon>Streptophyta</taxon>
        <taxon>Embryophyta</taxon>
        <taxon>Tracheophyta</taxon>
        <taxon>Spermatophyta</taxon>
        <taxon>Magnoliopsida</taxon>
        <taxon>Liliopsida</taxon>
        <taxon>Poales</taxon>
        <taxon>Poaceae</taxon>
        <taxon>PACMAD clade</taxon>
        <taxon>Arundinoideae</taxon>
        <taxon>Arundineae</taxon>
        <taxon>Arundo</taxon>
    </lineage>
</organism>
<accession>A0A0A9A7R4</accession>
<dbReference type="EMBL" id="GBRH01251902">
    <property type="protein sequence ID" value="JAD45993.1"/>
    <property type="molecule type" value="Transcribed_RNA"/>
</dbReference>
<sequence length="19" mass="2113">MQQNNKNVLLHGTRSQGTS</sequence>
<dbReference type="AlphaFoldDB" id="A0A0A9A7R4"/>
<protein>
    <submittedName>
        <fullName evidence="1">Uncharacterized protein</fullName>
    </submittedName>
</protein>
<name>A0A0A9A7R4_ARUDO</name>
<reference evidence="1" key="1">
    <citation type="submission" date="2014-09" db="EMBL/GenBank/DDBJ databases">
        <authorList>
            <person name="Magalhaes I.L.F."/>
            <person name="Oliveira U."/>
            <person name="Santos F.R."/>
            <person name="Vidigal T.H.D.A."/>
            <person name="Brescovit A.D."/>
            <person name="Santos A.J."/>
        </authorList>
    </citation>
    <scope>NUCLEOTIDE SEQUENCE</scope>
    <source>
        <tissue evidence="1">Shoot tissue taken approximately 20 cm above the soil surface</tissue>
    </source>
</reference>
<reference evidence="1" key="2">
    <citation type="journal article" date="2015" name="Data Brief">
        <title>Shoot transcriptome of the giant reed, Arundo donax.</title>
        <authorList>
            <person name="Barrero R.A."/>
            <person name="Guerrero F.D."/>
            <person name="Moolhuijzen P."/>
            <person name="Goolsby J.A."/>
            <person name="Tidwell J."/>
            <person name="Bellgard S.E."/>
            <person name="Bellgard M.I."/>
        </authorList>
    </citation>
    <scope>NUCLEOTIDE SEQUENCE</scope>
    <source>
        <tissue evidence="1">Shoot tissue taken approximately 20 cm above the soil surface</tissue>
    </source>
</reference>
<evidence type="ECO:0000313" key="1">
    <source>
        <dbReference type="EMBL" id="JAD45993.1"/>
    </source>
</evidence>